<name>A0ACC2K0U3_9PEZI</name>
<dbReference type="Proteomes" id="UP001153332">
    <property type="component" value="Unassembled WGS sequence"/>
</dbReference>
<sequence>MESSDSTIPASGPGTIRHETTACILALEQCLSVEPLIEEHWAENRLTDMKLWASSVGALAHPRSSFDQRLEFLPEDRVSLITHLRTLRELINTCRLVALAQAPGQEADDNLRSELASAPAIDDAFKPTTGSGSDGGFYFTVASATTDSDSDTDSTISIDSDAPDIPAEDRPRVVLQELMKTTRELLKTFMEFGLDIRRTGNLSSLWMADDSFNPDHLETIGKLLRQLPSGTSRDSLTVTIEQQWATLLPNATQPPTIAYIDQVKDLHVFREHLEFILRHDVRRWREQEKGDEDIAKNGENITSHGTMQEAKDDLSNLSAIQNHLILANLRRRHRFTYAKRNRQELGPEPLSQRELQVVAPATESGEDASPVPTRPSPRRSPPLLDGPLPINQSGTDPSTMGSITLERMLSTSRDTPTCVSVTAARLHYPSPPQNKERKWFRCPCCSQKLPEMFREKLRWRKHVSQDLLPYACPFEDCSMPEVLYGSREDWREHILASHAAGEYWQCLACAGTETPVACSTADELVVHATAEHKDELSEAHILALPKWGHKIIPPNISNCPLCPWPRGLAVRPSANASLEHVATCIHEFSLRALPWAEFPESRMPFPYERSTVAEHKALEWFEMIQEEMDDEDVEDISIEGIGIEIIPIQDVDISNIDIVSFHALPSLPQLEATENSYLPQDYFDEDSHASSQAERASCPSDILDAKESISGDSVPLGLSACTKLEKDGIVL</sequence>
<evidence type="ECO:0000313" key="1">
    <source>
        <dbReference type="EMBL" id="KAJ8133058.1"/>
    </source>
</evidence>
<protein>
    <submittedName>
        <fullName evidence="1">Uncharacterized protein</fullName>
    </submittedName>
</protein>
<gene>
    <name evidence="1" type="ORF">O1611_g565</name>
</gene>
<accession>A0ACC2K0U3</accession>
<organism evidence="1 2">
    <name type="scientific">Lasiodiplodia mahajangana</name>
    <dbReference type="NCBI Taxonomy" id="1108764"/>
    <lineage>
        <taxon>Eukaryota</taxon>
        <taxon>Fungi</taxon>
        <taxon>Dikarya</taxon>
        <taxon>Ascomycota</taxon>
        <taxon>Pezizomycotina</taxon>
        <taxon>Dothideomycetes</taxon>
        <taxon>Dothideomycetes incertae sedis</taxon>
        <taxon>Botryosphaeriales</taxon>
        <taxon>Botryosphaeriaceae</taxon>
        <taxon>Lasiodiplodia</taxon>
    </lineage>
</organism>
<keyword evidence="2" id="KW-1185">Reference proteome</keyword>
<proteinExistence type="predicted"/>
<dbReference type="EMBL" id="JAPUUL010000050">
    <property type="protein sequence ID" value="KAJ8133058.1"/>
    <property type="molecule type" value="Genomic_DNA"/>
</dbReference>
<evidence type="ECO:0000313" key="2">
    <source>
        <dbReference type="Proteomes" id="UP001153332"/>
    </source>
</evidence>
<comment type="caution">
    <text evidence="1">The sequence shown here is derived from an EMBL/GenBank/DDBJ whole genome shotgun (WGS) entry which is preliminary data.</text>
</comment>
<reference evidence="1" key="1">
    <citation type="submission" date="2022-12" db="EMBL/GenBank/DDBJ databases">
        <title>Genome Sequence of Lasiodiplodia mahajangana.</title>
        <authorList>
            <person name="Buettner E."/>
        </authorList>
    </citation>
    <scope>NUCLEOTIDE SEQUENCE</scope>
    <source>
        <strain evidence="1">VT137</strain>
    </source>
</reference>